<dbReference type="FunFam" id="1.25.40.10:FF:000158">
    <property type="entry name" value="pentatricopeptide repeat-containing protein At2g33680"/>
    <property type="match status" value="1"/>
</dbReference>
<dbReference type="NCBIfam" id="TIGR00756">
    <property type="entry name" value="PPR"/>
    <property type="match status" value="1"/>
</dbReference>
<feature type="repeat" description="PPR" evidence="2">
    <location>
        <begin position="25"/>
        <end position="59"/>
    </location>
</feature>
<keyword evidence="1" id="KW-0677">Repeat</keyword>
<sequence length="214" mass="23424">MLLTFSRSGLVAEAKQIFDAIPQHNSVSWDAMLVCYAQSGDAHSSKRLFDAMPEHDLVAWNALLAGHAQLGQPEAAAQTFDEIKMVERPDAICFVSIMTVCELEQCRECFVSMVGDFGVVARKQHYSCLVDVLGRAGHITKAMDLITNMPFEEDCVDWMCFLDACRRHSDVAHGAQGAKRLLEIDPGNSGALVVLGSMFTFGKGVKVVDQVLGK</sequence>
<dbReference type="Gramene" id="EFJ35193">
    <property type="protein sequence ID" value="EFJ35193"/>
    <property type="gene ID" value="SELMODRAFT_80650"/>
</dbReference>
<evidence type="ECO:0000313" key="3">
    <source>
        <dbReference type="EMBL" id="EFJ35193.1"/>
    </source>
</evidence>
<gene>
    <name evidence="3" type="ORF">SELMODRAFT_80650</name>
</gene>
<dbReference type="InterPro" id="IPR011990">
    <property type="entry name" value="TPR-like_helical_dom_sf"/>
</dbReference>
<dbReference type="AlphaFoldDB" id="D8QYG4"/>
<dbReference type="GO" id="GO:0009451">
    <property type="term" value="P:RNA modification"/>
    <property type="evidence" value="ECO:0007669"/>
    <property type="project" value="InterPro"/>
</dbReference>
<dbReference type="eggNOG" id="KOG4197">
    <property type="taxonomic scope" value="Eukaryota"/>
</dbReference>
<dbReference type="GO" id="GO:0003723">
    <property type="term" value="F:RNA binding"/>
    <property type="evidence" value="ECO:0007669"/>
    <property type="project" value="InterPro"/>
</dbReference>
<evidence type="ECO:0000256" key="2">
    <source>
        <dbReference type="PROSITE-ProRule" id="PRU00708"/>
    </source>
</evidence>
<accession>D8QYG4</accession>
<evidence type="ECO:0000256" key="1">
    <source>
        <dbReference type="ARBA" id="ARBA00022737"/>
    </source>
</evidence>
<dbReference type="PANTHER" id="PTHR47926">
    <property type="entry name" value="PENTATRICOPEPTIDE REPEAT-CONTAINING PROTEIN"/>
    <property type="match status" value="1"/>
</dbReference>
<dbReference type="GO" id="GO:0048731">
    <property type="term" value="P:system development"/>
    <property type="evidence" value="ECO:0007669"/>
    <property type="project" value="UniProtKB-ARBA"/>
</dbReference>
<evidence type="ECO:0000313" key="4">
    <source>
        <dbReference type="Proteomes" id="UP000001514"/>
    </source>
</evidence>
<proteinExistence type="predicted"/>
<organism evidence="4">
    <name type="scientific">Selaginella moellendorffii</name>
    <name type="common">Spikemoss</name>
    <dbReference type="NCBI Taxonomy" id="88036"/>
    <lineage>
        <taxon>Eukaryota</taxon>
        <taxon>Viridiplantae</taxon>
        <taxon>Streptophyta</taxon>
        <taxon>Embryophyta</taxon>
        <taxon>Tracheophyta</taxon>
        <taxon>Lycopodiopsida</taxon>
        <taxon>Selaginellales</taxon>
        <taxon>Selaginellaceae</taxon>
        <taxon>Selaginella</taxon>
    </lineage>
</organism>
<dbReference type="HOGENOM" id="CLU_002706_0_0_1"/>
<dbReference type="KEGG" id="smo:SELMODRAFT_80650"/>
<dbReference type="Gene3D" id="1.25.40.10">
    <property type="entry name" value="Tetratricopeptide repeat domain"/>
    <property type="match status" value="2"/>
</dbReference>
<reference evidence="3 4" key="1">
    <citation type="journal article" date="2011" name="Science">
        <title>The Selaginella genome identifies genetic changes associated with the evolution of vascular plants.</title>
        <authorList>
            <person name="Banks J.A."/>
            <person name="Nishiyama T."/>
            <person name="Hasebe M."/>
            <person name="Bowman J.L."/>
            <person name="Gribskov M."/>
            <person name="dePamphilis C."/>
            <person name="Albert V.A."/>
            <person name="Aono N."/>
            <person name="Aoyama T."/>
            <person name="Ambrose B.A."/>
            <person name="Ashton N.W."/>
            <person name="Axtell M.J."/>
            <person name="Barker E."/>
            <person name="Barker M.S."/>
            <person name="Bennetzen J.L."/>
            <person name="Bonawitz N.D."/>
            <person name="Chapple C."/>
            <person name="Cheng C."/>
            <person name="Correa L.G."/>
            <person name="Dacre M."/>
            <person name="DeBarry J."/>
            <person name="Dreyer I."/>
            <person name="Elias M."/>
            <person name="Engstrom E.M."/>
            <person name="Estelle M."/>
            <person name="Feng L."/>
            <person name="Finet C."/>
            <person name="Floyd S.K."/>
            <person name="Frommer W.B."/>
            <person name="Fujita T."/>
            <person name="Gramzow L."/>
            <person name="Gutensohn M."/>
            <person name="Harholt J."/>
            <person name="Hattori M."/>
            <person name="Heyl A."/>
            <person name="Hirai T."/>
            <person name="Hiwatashi Y."/>
            <person name="Ishikawa M."/>
            <person name="Iwata M."/>
            <person name="Karol K.G."/>
            <person name="Koehler B."/>
            <person name="Kolukisaoglu U."/>
            <person name="Kubo M."/>
            <person name="Kurata T."/>
            <person name="Lalonde S."/>
            <person name="Li K."/>
            <person name="Li Y."/>
            <person name="Litt A."/>
            <person name="Lyons E."/>
            <person name="Manning G."/>
            <person name="Maruyama T."/>
            <person name="Michael T.P."/>
            <person name="Mikami K."/>
            <person name="Miyazaki S."/>
            <person name="Morinaga S."/>
            <person name="Murata T."/>
            <person name="Mueller-Roeber B."/>
            <person name="Nelson D.R."/>
            <person name="Obara M."/>
            <person name="Oguri Y."/>
            <person name="Olmstead R.G."/>
            <person name="Onodera N."/>
            <person name="Petersen B.L."/>
            <person name="Pils B."/>
            <person name="Prigge M."/>
            <person name="Rensing S.A."/>
            <person name="Riano-Pachon D.M."/>
            <person name="Roberts A.W."/>
            <person name="Sato Y."/>
            <person name="Scheller H.V."/>
            <person name="Schulz B."/>
            <person name="Schulz C."/>
            <person name="Shakirov E.V."/>
            <person name="Shibagaki N."/>
            <person name="Shinohara N."/>
            <person name="Shippen D.E."/>
            <person name="Soerensen I."/>
            <person name="Sotooka R."/>
            <person name="Sugimoto N."/>
            <person name="Sugita M."/>
            <person name="Sumikawa N."/>
            <person name="Tanurdzic M."/>
            <person name="Theissen G."/>
            <person name="Ulvskov P."/>
            <person name="Wakazuki S."/>
            <person name="Weng J.K."/>
            <person name="Willats W.W."/>
            <person name="Wipf D."/>
            <person name="Wolf P.G."/>
            <person name="Yang L."/>
            <person name="Zimmer A.D."/>
            <person name="Zhu Q."/>
            <person name="Mitros T."/>
            <person name="Hellsten U."/>
            <person name="Loque D."/>
            <person name="Otillar R."/>
            <person name="Salamov A."/>
            <person name="Schmutz J."/>
            <person name="Shapiro H."/>
            <person name="Lindquist E."/>
            <person name="Lucas S."/>
            <person name="Rokhsar D."/>
            <person name="Grigoriev I.V."/>
        </authorList>
    </citation>
    <scope>NUCLEOTIDE SEQUENCE [LARGE SCALE GENOMIC DNA]</scope>
</reference>
<protein>
    <recommendedName>
        <fullName evidence="5">Pentacotripeptide-repeat region of PRORP domain-containing protein</fullName>
    </recommendedName>
</protein>
<dbReference type="Proteomes" id="UP000001514">
    <property type="component" value="Unassembled WGS sequence"/>
</dbReference>
<evidence type="ECO:0008006" key="5">
    <source>
        <dbReference type="Google" id="ProtNLM"/>
    </source>
</evidence>
<dbReference type="InterPro" id="IPR002885">
    <property type="entry name" value="PPR_rpt"/>
</dbReference>
<dbReference type="InParanoid" id="D8QYG4"/>
<name>D8QYG4_SELML</name>
<dbReference type="PROSITE" id="PS51375">
    <property type="entry name" value="PPR"/>
    <property type="match status" value="1"/>
</dbReference>
<dbReference type="Pfam" id="PF01535">
    <property type="entry name" value="PPR"/>
    <property type="match status" value="3"/>
</dbReference>
<keyword evidence="4" id="KW-1185">Reference proteome</keyword>
<dbReference type="InterPro" id="IPR046960">
    <property type="entry name" value="PPR_At4g14850-like_plant"/>
</dbReference>
<dbReference type="EMBL" id="GL377568">
    <property type="protein sequence ID" value="EFJ35193.1"/>
    <property type="molecule type" value="Genomic_DNA"/>
</dbReference>